<dbReference type="GO" id="GO:0009103">
    <property type="term" value="P:lipopolysaccharide biosynthetic process"/>
    <property type="evidence" value="ECO:0007669"/>
    <property type="project" value="TreeGrafter"/>
</dbReference>
<feature type="domain" description="Glycosyl transferase family 1" evidence="2">
    <location>
        <begin position="186"/>
        <end position="340"/>
    </location>
</feature>
<evidence type="ECO:0000256" key="1">
    <source>
        <dbReference type="ARBA" id="ARBA00022679"/>
    </source>
</evidence>
<reference evidence="3 4" key="1">
    <citation type="journal article" date="2014" name="Acta Crystallogr. D">
        <title>Structure-based characterization and antifreeze properties of a hyperactive ice-binding protein from the Antarctic bacterium Flavobacterium frigoris PS1.</title>
        <authorList>
            <person name="Do H."/>
            <person name="Kim S.J."/>
            <person name="Kim H.J."/>
            <person name="Lee J.H."/>
        </authorList>
    </citation>
    <scope>NUCLEOTIDE SEQUENCE [LARGE SCALE GENOMIC DNA]</scope>
    <source>
        <strain evidence="3 4">PS1</strain>
    </source>
</reference>
<dbReference type="InterPro" id="IPR001296">
    <property type="entry name" value="Glyco_trans_1"/>
</dbReference>
<dbReference type="OrthoDB" id="1395864at2"/>
<proteinExistence type="predicted"/>
<dbReference type="STRING" id="1086011.HJ01_00262"/>
<sequence length="373" mass="42710">MKLLILSSAPLIPSENQWKAYGPYVKEIEIWARHADSIQFCCPIWKTDRGVLVQTIPFETTKVISLISFDIKSVGQGFKALYAVIINSIRIGKAMRQADHIHIRCPGNIGLLGCFVQIFFPNTPKTAKYAGNWDPQSKQPWSYRLQKLILNNTFLTRKMQVLVYGEWPNQSKNIRSFFTATYKEEDKSQFEVKEFNSKLQFIFVGTLVKGKNPLYAIQLVEVLIKKGHQVSLCLYGEGVEKESLQKYVLKNNLESNIILKGNQNQEVLKKAYQESHFVILASISEGWPKAIAEGMFWGCFPLATRVSCVPFMLNYGKRGILLEMDLDKDLKQIELLLQNQSAFTSASKGALTWSRKYTVDVFEQQIKQFLLQE</sequence>
<organism evidence="3 4">
    <name type="scientific">Flavobacterium frigoris (strain PS1)</name>
    <dbReference type="NCBI Taxonomy" id="1086011"/>
    <lineage>
        <taxon>Bacteria</taxon>
        <taxon>Pseudomonadati</taxon>
        <taxon>Bacteroidota</taxon>
        <taxon>Flavobacteriia</taxon>
        <taxon>Flavobacteriales</taxon>
        <taxon>Flavobacteriaceae</taxon>
        <taxon>Flavobacterium</taxon>
    </lineage>
</organism>
<gene>
    <name evidence="3" type="ORF">HJ01_00262</name>
</gene>
<evidence type="ECO:0000313" key="3">
    <source>
        <dbReference type="EMBL" id="EIA10402.1"/>
    </source>
</evidence>
<dbReference type="GO" id="GO:0016757">
    <property type="term" value="F:glycosyltransferase activity"/>
    <property type="evidence" value="ECO:0007669"/>
    <property type="project" value="InterPro"/>
</dbReference>
<accession>H7FM64</accession>
<dbReference type="Proteomes" id="UP000005566">
    <property type="component" value="Unassembled WGS sequence"/>
</dbReference>
<dbReference type="SUPFAM" id="SSF53756">
    <property type="entry name" value="UDP-Glycosyltransferase/glycogen phosphorylase"/>
    <property type="match status" value="1"/>
</dbReference>
<keyword evidence="4" id="KW-1185">Reference proteome</keyword>
<dbReference type="CDD" id="cd01635">
    <property type="entry name" value="Glycosyltransferase_GTB-type"/>
    <property type="match status" value="1"/>
</dbReference>
<dbReference type="EMBL" id="AHKF01000006">
    <property type="protein sequence ID" value="EIA10402.1"/>
    <property type="molecule type" value="Genomic_DNA"/>
</dbReference>
<dbReference type="eggNOG" id="COG0438">
    <property type="taxonomic scope" value="Bacteria"/>
</dbReference>
<dbReference type="Gene3D" id="3.40.50.2000">
    <property type="entry name" value="Glycogen Phosphorylase B"/>
    <property type="match status" value="1"/>
</dbReference>
<dbReference type="RefSeq" id="WP_007136439.1">
    <property type="nucleotide sequence ID" value="NZ_AHKF01000006.1"/>
</dbReference>
<name>H7FM64_FLAFP</name>
<evidence type="ECO:0000259" key="2">
    <source>
        <dbReference type="Pfam" id="PF00534"/>
    </source>
</evidence>
<comment type="caution">
    <text evidence="3">The sequence shown here is derived from an EMBL/GenBank/DDBJ whole genome shotgun (WGS) entry which is preliminary data.</text>
</comment>
<dbReference type="PANTHER" id="PTHR46401:SF2">
    <property type="entry name" value="GLYCOSYLTRANSFERASE WBBK-RELATED"/>
    <property type="match status" value="1"/>
</dbReference>
<protein>
    <submittedName>
        <fullName evidence="3">Glycosyl transferase, group 1 family protein</fullName>
    </submittedName>
</protein>
<dbReference type="AlphaFoldDB" id="H7FM64"/>
<dbReference type="PATRIC" id="fig|1086011.3.peg.257"/>
<dbReference type="Pfam" id="PF00534">
    <property type="entry name" value="Glycos_transf_1"/>
    <property type="match status" value="1"/>
</dbReference>
<dbReference type="PANTHER" id="PTHR46401">
    <property type="entry name" value="GLYCOSYLTRANSFERASE WBBK-RELATED"/>
    <property type="match status" value="1"/>
</dbReference>
<evidence type="ECO:0000313" key="4">
    <source>
        <dbReference type="Proteomes" id="UP000005566"/>
    </source>
</evidence>
<keyword evidence="1 3" id="KW-0808">Transferase</keyword>